<dbReference type="KEGG" id="cbot:ATE48_14775"/>
<reference evidence="1 2" key="1">
    <citation type="submission" date="2015-11" db="EMBL/GenBank/DDBJ databases">
        <title>Whole-Genome Sequence of Candidatus Oderbacter manganicum from the National Park Lower Oder Valley, Germany.</title>
        <authorList>
            <person name="Braun B."/>
            <person name="Liere K."/>
            <person name="Szewzyk U."/>
        </authorList>
    </citation>
    <scope>NUCLEOTIDE SEQUENCE [LARGE SCALE GENOMIC DNA]</scope>
    <source>
        <strain evidence="1 2">OTSz_A_272</strain>
    </source>
</reference>
<dbReference type="STRING" id="1759059.ATE48_14775"/>
<evidence type="ECO:0000313" key="1">
    <source>
        <dbReference type="EMBL" id="ANP47088.1"/>
    </source>
</evidence>
<evidence type="ECO:0008006" key="3">
    <source>
        <dbReference type="Google" id="ProtNLM"/>
    </source>
</evidence>
<gene>
    <name evidence="1" type="ORF">ATE48_14775</name>
</gene>
<dbReference type="EMBL" id="CP013244">
    <property type="protein sequence ID" value="ANP47088.1"/>
    <property type="molecule type" value="Genomic_DNA"/>
</dbReference>
<dbReference type="Pfam" id="PF07323">
    <property type="entry name" value="DUF1465"/>
    <property type="match status" value="1"/>
</dbReference>
<evidence type="ECO:0000313" key="2">
    <source>
        <dbReference type="Proteomes" id="UP000092498"/>
    </source>
</evidence>
<dbReference type="Proteomes" id="UP000092498">
    <property type="component" value="Chromosome"/>
</dbReference>
<organism evidence="1 2">
    <name type="scientific">Candidatus Viadribacter manganicus</name>
    <dbReference type="NCBI Taxonomy" id="1759059"/>
    <lineage>
        <taxon>Bacteria</taxon>
        <taxon>Pseudomonadati</taxon>
        <taxon>Pseudomonadota</taxon>
        <taxon>Alphaproteobacteria</taxon>
        <taxon>Hyphomonadales</taxon>
        <taxon>Hyphomonadaceae</taxon>
        <taxon>Candidatus Viadribacter</taxon>
    </lineage>
</organism>
<proteinExistence type="predicted"/>
<keyword evidence="2" id="KW-1185">Reference proteome</keyword>
<name>A0A1B1AKJ4_9PROT</name>
<accession>A0A1B1AKJ4</accession>
<dbReference type="OrthoDB" id="9799531at2"/>
<dbReference type="AlphaFoldDB" id="A0A1B1AKJ4"/>
<dbReference type="InterPro" id="IPR038301">
    <property type="entry name" value="AraC-like_sf"/>
</dbReference>
<sequence>MTDTNQTSPQRANFDAKRAIDFARSELFERTFKEGMALVEETAAYLDGPGRAASKRLSRAAALAYAGESMRLTTRLMQVASWLLVQRAVRDGEIQMVEASSEKYRLISRDTQPTTGFAGSDELPEALKSLIIRGGAIFERVRRLDGTMYDGDRDEPANAVSDQLAMLHQAFGR</sequence>
<dbReference type="InterPro" id="IPR010848">
    <property type="entry name" value="DUF1465"/>
</dbReference>
<dbReference type="Gene3D" id="1.10.8.930">
    <property type="entry name" value="Protein of unknown function DUF1465"/>
    <property type="match status" value="1"/>
</dbReference>
<protein>
    <recommendedName>
        <fullName evidence="3">Regulator of CtrA degradation rcdA</fullName>
    </recommendedName>
</protein>
<dbReference type="InParanoid" id="A0A1B1AKJ4"/>